<dbReference type="PANTHER" id="PTHR35040:SF9">
    <property type="entry name" value="4-LIKE CELL SURFACE PROTEIN, PUTATIVE (AFU_ORTHOLOGUE AFUA_4G14080)-RELATED"/>
    <property type="match status" value="1"/>
</dbReference>
<evidence type="ECO:0000256" key="1">
    <source>
        <dbReference type="SAM" id="SignalP"/>
    </source>
</evidence>
<dbReference type="OrthoDB" id="5342184at2759"/>
<dbReference type="PANTHER" id="PTHR35040">
    <property type="match status" value="1"/>
</dbReference>
<feature type="non-terminal residue" evidence="2">
    <location>
        <position position="525"/>
    </location>
</feature>
<comment type="caution">
    <text evidence="2">The sequence shown here is derived from an EMBL/GenBank/DDBJ whole genome shotgun (WGS) entry which is preliminary data.</text>
</comment>
<dbReference type="Pfam" id="PF12138">
    <property type="entry name" value="Spherulin4"/>
    <property type="match status" value="2"/>
</dbReference>
<keyword evidence="3" id="KW-1185">Reference proteome</keyword>
<feature type="chain" id="PRO_5013299564" evidence="1">
    <location>
        <begin position="20"/>
        <end position="525"/>
    </location>
</feature>
<feature type="signal peptide" evidence="1">
    <location>
        <begin position="1"/>
        <end position="19"/>
    </location>
</feature>
<dbReference type="AlphaFoldDB" id="A0A1Y2FDZ7"/>
<evidence type="ECO:0000313" key="3">
    <source>
        <dbReference type="Proteomes" id="UP000193467"/>
    </source>
</evidence>
<protein>
    <submittedName>
        <fullName evidence="2">Spherulation-specific family 4-domain-containing protein</fullName>
    </submittedName>
</protein>
<dbReference type="EMBL" id="MCGR01000022">
    <property type="protein sequence ID" value="ORY81847.1"/>
    <property type="molecule type" value="Genomic_DNA"/>
</dbReference>
<sequence>MLLPQLAILSLLLPALASASAVLFPVYFYPTSVGEDGCWKELRTAAKLNPTTLPWVVILNPNSGPLLDVEDDYLRCIPFLRRDLPSSTRFIGYISTDYTKRASSLVTRDLANYKKWSSLKVDALGISSQASLGALNGIFFDEGTDDSSAAHVARYKSYAASVRSSLGSSATVVLNPGTKAAAAYYPFSSYIVTYESAYSAYSPSTSVAVSTSTPASKQIIMVYGVPTTTTGGITPTTRLTTLLDQLILSLKVGGVFVNDLDIAKTDVYGSFAPDFVAFTNAVAYRNKKAANAAKKQRRTLELEALTLEMRLGVLLSILLGVRLSAAATSYLLPLYFWPNDDGTCWSDVTSVATAHPDLGWIIILNPSSGPSTIKEIQPVLDCIPQLRSAIPSAKLIGYVSTEYGERAISDVVADVNTYSTWSSAEAQLSNGTTTTVGALSGIFFDEMPDNNTGNLAELYLAYGRYARDKVGDLVVMNPGTAADAAFYEAADMIVSYETAYDSWSSSSISSSDDTPYSKQAVMIHS</sequence>
<organism evidence="2 3">
    <name type="scientific">Leucosporidium creatinivorum</name>
    <dbReference type="NCBI Taxonomy" id="106004"/>
    <lineage>
        <taxon>Eukaryota</taxon>
        <taxon>Fungi</taxon>
        <taxon>Dikarya</taxon>
        <taxon>Basidiomycota</taxon>
        <taxon>Pucciniomycotina</taxon>
        <taxon>Microbotryomycetes</taxon>
        <taxon>Leucosporidiales</taxon>
        <taxon>Leucosporidium</taxon>
    </lineage>
</organism>
<name>A0A1Y2FDZ7_9BASI</name>
<gene>
    <name evidence="2" type="ORF">BCR35DRAFT_325066</name>
</gene>
<proteinExistence type="predicted"/>
<dbReference type="Proteomes" id="UP000193467">
    <property type="component" value="Unassembled WGS sequence"/>
</dbReference>
<dbReference type="InterPro" id="IPR021986">
    <property type="entry name" value="Spherulin4"/>
</dbReference>
<dbReference type="InParanoid" id="A0A1Y2FDZ7"/>
<reference evidence="2 3" key="1">
    <citation type="submission" date="2016-07" db="EMBL/GenBank/DDBJ databases">
        <title>Pervasive Adenine N6-methylation of Active Genes in Fungi.</title>
        <authorList>
            <consortium name="DOE Joint Genome Institute"/>
            <person name="Mondo S.J."/>
            <person name="Dannebaum R.O."/>
            <person name="Kuo R.C."/>
            <person name="Labutti K."/>
            <person name="Haridas S."/>
            <person name="Kuo A."/>
            <person name="Salamov A."/>
            <person name="Ahrendt S.R."/>
            <person name="Lipzen A."/>
            <person name="Sullivan W."/>
            <person name="Andreopoulos W.B."/>
            <person name="Clum A."/>
            <person name="Lindquist E."/>
            <person name="Daum C."/>
            <person name="Ramamoorthy G.K."/>
            <person name="Gryganskyi A."/>
            <person name="Culley D."/>
            <person name="Magnuson J.K."/>
            <person name="James T.Y."/>
            <person name="O'Malley M.A."/>
            <person name="Stajich J.E."/>
            <person name="Spatafora J.W."/>
            <person name="Visel A."/>
            <person name="Grigoriev I.V."/>
        </authorList>
    </citation>
    <scope>NUCLEOTIDE SEQUENCE [LARGE SCALE GENOMIC DNA]</scope>
    <source>
        <strain evidence="2 3">62-1032</strain>
    </source>
</reference>
<accession>A0A1Y2FDZ7</accession>
<evidence type="ECO:0000313" key="2">
    <source>
        <dbReference type="EMBL" id="ORY81847.1"/>
    </source>
</evidence>
<keyword evidence="1" id="KW-0732">Signal</keyword>